<keyword evidence="10" id="KW-1185">Reference proteome</keyword>
<reference evidence="9 10" key="1">
    <citation type="submission" date="2023-09" db="EMBL/GenBank/DDBJ databases">
        <title>Whole genome shotgun sequencing (WGS) of Bosea sp. ZW T0_25, isolated from stored onions (Allium cepa).</title>
        <authorList>
            <person name="Stoll D.A."/>
            <person name="Huch M."/>
        </authorList>
    </citation>
    <scope>NUCLEOTIDE SEQUENCE [LARGE SCALE GENOMIC DNA]</scope>
    <source>
        <strain evidence="9 10">ZW T0_25</strain>
    </source>
</reference>
<dbReference type="Gene3D" id="3.40.50.720">
    <property type="entry name" value="NAD(P)-binding Rossmann-like Domain"/>
    <property type="match status" value="1"/>
</dbReference>
<dbReference type="SUPFAM" id="SSF51735">
    <property type="entry name" value="NAD(P)-binding Rossmann-fold domains"/>
    <property type="match status" value="1"/>
</dbReference>
<name>A0ABU3SDT8_9HYPH</name>
<dbReference type="PIRSF" id="PIRSF005227">
    <property type="entry name" value="Asp_dh_NAD_syn"/>
    <property type="match status" value="1"/>
</dbReference>
<dbReference type="InterPro" id="IPR020626">
    <property type="entry name" value="Asp_DH_prok"/>
</dbReference>
<comment type="pathway">
    <text evidence="6">Cofactor biosynthesis; NAD(+) biosynthesis; iminoaspartate from L-aspartate (dehydrogenase route): step 1/1.</text>
</comment>
<dbReference type="Proteomes" id="UP001254257">
    <property type="component" value="Unassembled WGS sequence"/>
</dbReference>
<comment type="miscellaneous">
    <text evidence="6">The iminoaspartate product is unstable in aqueous solution and can decompose to oxaloacetate and ammonia.</text>
</comment>
<keyword evidence="4 6" id="KW-0560">Oxidoreductase</keyword>
<dbReference type="SUPFAM" id="SSF55347">
    <property type="entry name" value="Glyceraldehyde-3-phosphate dehydrogenase-like, C-terminal domain"/>
    <property type="match status" value="1"/>
</dbReference>
<sequence>MASERRLALIGFGTIARDIHARLGGDGFAFACLLRPGSPSRASLPAGVAALDSLGDLLAWRPDLVVEAAGHAAIAETLPQVLAAGIPALPASTGALADNALLLRLAEAAQAGNARLIVPSGAVGGLDYLAALRETPDAKVRYTSRKPPAAWGPELAAAGLAEKAAQAEIVLYEGAAREAARRYPKNLNVGLTIALAVGHDRLSVRIVSDPAAAGNTHEIEATSALGTARLSFVNLPSPTNPKTSALTAASLTAAIRRQFDRIAV</sequence>
<evidence type="ECO:0000256" key="1">
    <source>
        <dbReference type="ARBA" id="ARBA00008331"/>
    </source>
</evidence>
<dbReference type="NCBIfam" id="NF009828">
    <property type="entry name" value="PRK13303.1-3"/>
    <property type="match status" value="1"/>
</dbReference>
<dbReference type="InterPro" id="IPR005106">
    <property type="entry name" value="Asp/hSer_DH_NAD-bd"/>
</dbReference>
<evidence type="ECO:0000259" key="8">
    <source>
        <dbReference type="Pfam" id="PF03447"/>
    </source>
</evidence>
<feature type="binding site" evidence="6">
    <location>
        <position position="188"/>
    </location>
    <ligand>
        <name>NAD(+)</name>
        <dbReference type="ChEBI" id="CHEBI:57540"/>
    </ligand>
</feature>
<protein>
    <recommendedName>
        <fullName evidence="6">L-aspartate dehydrogenase</fullName>
        <ecNumber evidence="6">1.4.1.21</ecNumber>
    </recommendedName>
</protein>
<evidence type="ECO:0000256" key="6">
    <source>
        <dbReference type="HAMAP-Rule" id="MF_01265"/>
    </source>
</evidence>
<evidence type="ECO:0000256" key="2">
    <source>
        <dbReference type="ARBA" id="ARBA00022642"/>
    </source>
</evidence>
<evidence type="ECO:0000256" key="3">
    <source>
        <dbReference type="ARBA" id="ARBA00022857"/>
    </source>
</evidence>
<dbReference type="Pfam" id="PF03447">
    <property type="entry name" value="NAD_binding_3"/>
    <property type="match status" value="1"/>
</dbReference>
<keyword evidence="5 6" id="KW-0520">NAD</keyword>
<comment type="caution">
    <text evidence="9">The sequence shown here is derived from an EMBL/GenBank/DDBJ whole genome shotgun (WGS) entry which is preliminary data.</text>
</comment>
<dbReference type="GO" id="GO:0033735">
    <property type="term" value="F:aspartate dehydrogenase [NAD(P)+] activity"/>
    <property type="evidence" value="ECO:0007669"/>
    <property type="project" value="UniProtKB-EC"/>
</dbReference>
<organism evidence="9 10">
    <name type="scientific">Bosea rubneri</name>
    <dbReference type="NCBI Taxonomy" id="3075434"/>
    <lineage>
        <taxon>Bacteria</taxon>
        <taxon>Pseudomonadati</taxon>
        <taxon>Pseudomonadota</taxon>
        <taxon>Alphaproteobacteria</taxon>
        <taxon>Hyphomicrobiales</taxon>
        <taxon>Boseaceae</taxon>
        <taxon>Bosea</taxon>
    </lineage>
</organism>
<dbReference type="InterPro" id="IPR036291">
    <property type="entry name" value="NAD(P)-bd_dom_sf"/>
</dbReference>
<feature type="domain" description="Aspartate dehydrogenase" evidence="7">
    <location>
        <begin position="167"/>
        <end position="251"/>
    </location>
</feature>
<comment type="catalytic activity">
    <reaction evidence="6">
        <text>L-aspartate + NAD(+) + H2O = oxaloacetate + NH4(+) + NADH + H(+)</text>
        <dbReference type="Rhea" id="RHEA:11788"/>
        <dbReference type="ChEBI" id="CHEBI:15377"/>
        <dbReference type="ChEBI" id="CHEBI:15378"/>
        <dbReference type="ChEBI" id="CHEBI:16452"/>
        <dbReference type="ChEBI" id="CHEBI:28938"/>
        <dbReference type="ChEBI" id="CHEBI:29991"/>
        <dbReference type="ChEBI" id="CHEBI:57540"/>
        <dbReference type="ChEBI" id="CHEBI:57945"/>
        <dbReference type="EC" id="1.4.1.21"/>
    </reaction>
</comment>
<proteinExistence type="inferred from homology"/>
<evidence type="ECO:0000256" key="5">
    <source>
        <dbReference type="ARBA" id="ARBA00023027"/>
    </source>
</evidence>
<feature type="domain" description="Aspartate/homoserine dehydrogenase NAD-binding" evidence="8">
    <location>
        <begin position="39"/>
        <end position="119"/>
    </location>
</feature>
<evidence type="ECO:0000259" key="7">
    <source>
        <dbReference type="Pfam" id="PF01958"/>
    </source>
</evidence>
<accession>A0ABU3SDT8</accession>
<comment type="catalytic activity">
    <reaction evidence="6">
        <text>L-aspartate + NADP(+) + H2O = oxaloacetate + NH4(+) + NADPH + H(+)</text>
        <dbReference type="Rhea" id="RHEA:11784"/>
        <dbReference type="ChEBI" id="CHEBI:15377"/>
        <dbReference type="ChEBI" id="CHEBI:15378"/>
        <dbReference type="ChEBI" id="CHEBI:16452"/>
        <dbReference type="ChEBI" id="CHEBI:28938"/>
        <dbReference type="ChEBI" id="CHEBI:29991"/>
        <dbReference type="ChEBI" id="CHEBI:57783"/>
        <dbReference type="ChEBI" id="CHEBI:58349"/>
        <dbReference type="EC" id="1.4.1.21"/>
    </reaction>
</comment>
<dbReference type="Gene3D" id="3.30.360.10">
    <property type="entry name" value="Dihydrodipicolinate Reductase, domain 2"/>
    <property type="match status" value="1"/>
</dbReference>
<dbReference type="RefSeq" id="WP_316020700.1">
    <property type="nucleotide sequence ID" value="NZ_JAWDID010000053.1"/>
</dbReference>
<feature type="active site" evidence="6">
    <location>
        <position position="217"/>
    </location>
</feature>
<evidence type="ECO:0000313" key="10">
    <source>
        <dbReference type="Proteomes" id="UP001254257"/>
    </source>
</evidence>
<dbReference type="PANTHER" id="PTHR31873">
    <property type="entry name" value="L-ASPARTATE DEHYDROGENASE-RELATED"/>
    <property type="match status" value="1"/>
</dbReference>
<comment type="function">
    <text evidence="6">Specifically catalyzes the NAD or NADP-dependent dehydrogenation of L-aspartate to iminoaspartate.</text>
</comment>
<dbReference type="InterPro" id="IPR002811">
    <property type="entry name" value="Asp_DH"/>
</dbReference>
<gene>
    <name evidence="6" type="primary">nadX</name>
    <name evidence="9" type="ORF">RKE40_23890</name>
</gene>
<comment type="similarity">
    <text evidence="1 6">Belongs to the L-aspartate dehydrogenase family.</text>
</comment>
<evidence type="ECO:0000256" key="4">
    <source>
        <dbReference type="ARBA" id="ARBA00023002"/>
    </source>
</evidence>
<feature type="binding site" evidence="6">
    <location>
        <position position="122"/>
    </location>
    <ligand>
        <name>NAD(+)</name>
        <dbReference type="ChEBI" id="CHEBI:57540"/>
    </ligand>
</feature>
<dbReference type="EMBL" id="JAWDID010000053">
    <property type="protein sequence ID" value="MDU0342950.1"/>
    <property type="molecule type" value="Genomic_DNA"/>
</dbReference>
<evidence type="ECO:0000313" key="9">
    <source>
        <dbReference type="EMBL" id="MDU0342950.1"/>
    </source>
</evidence>
<dbReference type="Pfam" id="PF01958">
    <property type="entry name" value="Asp_DH_C"/>
    <property type="match status" value="1"/>
</dbReference>
<keyword evidence="2 6" id="KW-0662">Pyridine nucleotide biosynthesis</keyword>
<dbReference type="PANTHER" id="PTHR31873:SF6">
    <property type="entry name" value="ASPARTATE DEHYDROGENASE DOMAIN-CONTAINING PROTEIN"/>
    <property type="match status" value="1"/>
</dbReference>
<dbReference type="EC" id="1.4.1.21" evidence="6"/>
<dbReference type="InterPro" id="IPR011182">
    <property type="entry name" value="L-Asp_DH"/>
</dbReference>
<keyword evidence="3 6" id="KW-0521">NADP</keyword>
<dbReference type="HAMAP" id="MF_01265">
    <property type="entry name" value="NadX"/>
    <property type="match status" value="1"/>
</dbReference>